<comment type="similarity">
    <text evidence="2">Belongs to the aerobic coproporphyrinogen-III oxidase family.</text>
</comment>
<dbReference type="PIRSF" id="PIRSF000166">
    <property type="entry name" value="Coproporphyri_ox"/>
    <property type="match status" value="1"/>
</dbReference>
<evidence type="ECO:0000256" key="2">
    <source>
        <dbReference type="ARBA" id="ARBA00010644"/>
    </source>
</evidence>
<protein>
    <recommendedName>
        <fullName evidence="4">coproporphyrinogen oxidase</fullName>
        <ecNumber evidence="4">1.3.3.3</ecNumber>
    </recommendedName>
</protein>
<dbReference type="GO" id="GO:0006782">
    <property type="term" value="P:protoporphyrinogen IX biosynthetic process"/>
    <property type="evidence" value="ECO:0007669"/>
    <property type="project" value="TreeGrafter"/>
</dbReference>
<comment type="subunit">
    <text evidence="3">Homodimer.</text>
</comment>
<dbReference type="EMBL" id="CP001359">
    <property type="protein sequence ID" value="ACL65291.1"/>
    <property type="molecule type" value="Genomic_DNA"/>
</dbReference>
<dbReference type="SUPFAM" id="SSF102886">
    <property type="entry name" value="Coproporphyrinogen III oxidase"/>
    <property type="match status" value="1"/>
</dbReference>
<dbReference type="GO" id="GO:0004109">
    <property type="term" value="F:coproporphyrinogen oxidase activity"/>
    <property type="evidence" value="ECO:0007669"/>
    <property type="project" value="UniProtKB-EC"/>
</dbReference>
<dbReference type="HOGENOM" id="CLU_026169_0_1_7"/>
<dbReference type="InterPro" id="IPR001260">
    <property type="entry name" value="Coprogen_oxidase_aer"/>
</dbReference>
<dbReference type="Gene3D" id="3.40.1500.10">
    <property type="entry name" value="Coproporphyrinogen III oxidase, aerobic"/>
    <property type="match status" value="1"/>
</dbReference>
<dbReference type="InterPro" id="IPR036406">
    <property type="entry name" value="Coprogen_oxidase_aer_sf"/>
</dbReference>
<evidence type="ECO:0000256" key="4">
    <source>
        <dbReference type="ARBA" id="ARBA00012869"/>
    </source>
</evidence>
<keyword evidence="6" id="KW-0350">Heme biosynthesis</keyword>
<dbReference type="PANTHER" id="PTHR10755:SF0">
    <property type="entry name" value="OXYGEN-DEPENDENT COPROPORPHYRINOGEN-III OXIDASE, MITOCHONDRIAL"/>
    <property type="match status" value="1"/>
</dbReference>
<dbReference type="NCBIfam" id="NF003727">
    <property type="entry name" value="PRK05330.1"/>
    <property type="match status" value="1"/>
</dbReference>
<evidence type="ECO:0000256" key="3">
    <source>
        <dbReference type="ARBA" id="ARBA00011738"/>
    </source>
</evidence>
<dbReference type="Pfam" id="PF01218">
    <property type="entry name" value="Coprogen_oxidas"/>
    <property type="match status" value="1"/>
</dbReference>
<organism evidence="8 9">
    <name type="scientific">Anaeromyxobacter dehalogenans (strain ATCC BAA-258 / DSM 21875 / 2CP-1)</name>
    <dbReference type="NCBI Taxonomy" id="455488"/>
    <lineage>
        <taxon>Bacteria</taxon>
        <taxon>Pseudomonadati</taxon>
        <taxon>Myxococcota</taxon>
        <taxon>Myxococcia</taxon>
        <taxon>Myxococcales</taxon>
        <taxon>Cystobacterineae</taxon>
        <taxon>Anaeromyxobacteraceae</taxon>
        <taxon>Anaeromyxobacter</taxon>
    </lineage>
</organism>
<dbReference type="EC" id="1.3.3.3" evidence="4"/>
<evidence type="ECO:0000256" key="5">
    <source>
        <dbReference type="ARBA" id="ARBA00023002"/>
    </source>
</evidence>
<keyword evidence="5 8" id="KW-0560">Oxidoreductase</keyword>
<dbReference type="AlphaFoldDB" id="B8J7A1"/>
<dbReference type="Proteomes" id="UP000007089">
    <property type="component" value="Chromosome"/>
</dbReference>
<name>B8J7A1_ANAD2</name>
<dbReference type="PANTHER" id="PTHR10755">
    <property type="entry name" value="COPROPORPHYRINOGEN III OXIDASE, MITOCHONDRIAL"/>
    <property type="match status" value="1"/>
</dbReference>
<evidence type="ECO:0000313" key="9">
    <source>
        <dbReference type="Proteomes" id="UP000007089"/>
    </source>
</evidence>
<evidence type="ECO:0000313" key="8">
    <source>
        <dbReference type="EMBL" id="ACL65291.1"/>
    </source>
</evidence>
<evidence type="ECO:0000256" key="1">
    <source>
        <dbReference type="ARBA" id="ARBA00005168"/>
    </source>
</evidence>
<dbReference type="RefSeq" id="WP_012633202.1">
    <property type="nucleotide sequence ID" value="NC_011891.1"/>
</dbReference>
<keyword evidence="9" id="KW-1185">Reference proteome</keyword>
<sequence length="302" mass="33327">MPTPASPELLARLRAGMAETVRALQEEICAALERADGAARFAADPWERPGGGGGESRVLQDGAVLEKAGVNVSEVHGELPDALARKVQGEGGAFTAAGLSVVVHPASPMAPTAHMNVRLLSRGGGAWFGGGADLTPYYLFEEDCRHFHAVLREACERHAPGSYARHKRAADAYFYLRHRGEHRGVGGIFYEDAGDDLERELAFAGEMGRAFLRAYLPILERRRATPFGEAERRWQEIRRGRYVEFNLVWDRGTVFGLETSGRTESILMSLPPRVRWVYDHRPAPGSREAALLDVLRAPREWA</sequence>
<dbReference type="PRINTS" id="PR00073">
    <property type="entry name" value="COPRGNOXDASE"/>
</dbReference>
<dbReference type="GO" id="GO:0005737">
    <property type="term" value="C:cytoplasm"/>
    <property type="evidence" value="ECO:0007669"/>
    <property type="project" value="TreeGrafter"/>
</dbReference>
<reference evidence="8" key="1">
    <citation type="submission" date="2009-01" db="EMBL/GenBank/DDBJ databases">
        <title>Complete sequence of Anaeromyxobacter dehalogenans 2CP-1.</title>
        <authorList>
            <consortium name="US DOE Joint Genome Institute"/>
            <person name="Lucas S."/>
            <person name="Copeland A."/>
            <person name="Lapidus A."/>
            <person name="Glavina del Rio T."/>
            <person name="Dalin E."/>
            <person name="Tice H."/>
            <person name="Bruce D."/>
            <person name="Goodwin L."/>
            <person name="Pitluck S."/>
            <person name="Saunders E."/>
            <person name="Brettin T."/>
            <person name="Detter J.C."/>
            <person name="Han C."/>
            <person name="Larimer F."/>
            <person name="Land M."/>
            <person name="Hauser L."/>
            <person name="Kyrpides N."/>
            <person name="Ovchinnikova G."/>
            <person name="Beliaev A.S."/>
            <person name="Richardson P."/>
        </authorList>
    </citation>
    <scope>NUCLEOTIDE SEQUENCE</scope>
    <source>
        <strain evidence="8">2CP-1</strain>
    </source>
</reference>
<evidence type="ECO:0000256" key="6">
    <source>
        <dbReference type="ARBA" id="ARBA00023133"/>
    </source>
</evidence>
<gene>
    <name evidence="8" type="ordered locus">A2cp1_1949</name>
</gene>
<dbReference type="KEGG" id="acp:A2cp1_1949"/>
<evidence type="ECO:0000256" key="7">
    <source>
        <dbReference type="ARBA" id="ARBA00023244"/>
    </source>
</evidence>
<accession>B8J7A1</accession>
<comment type="pathway">
    <text evidence="1">Porphyrin-containing compound metabolism; protoporphyrin-IX biosynthesis; protoporphyrinogen-IX from coproporphyrinogen-III (O2 route): step 1/1.</text>
</comment>
<proteinExistence type="inferred from homology"/>
<keyword evidence="7" id="KW-0627">Porphyrin biosynthesis</keyword>